<dbReference type="PROSITE" id="PS51340">
    <property type="entry name" value="MOSC"/>
    <property type="match status" value="1"/>
</dbReference>
<evidence type="ECO:0000259" key="2">
    <source>
        <dbReference type="PROSITE" id="PS51340"/>
    </source>
</evidence>
<sequence length="206" mass="22461">MEHLDASTAAGVALAAVIAITTSSVLYYYSKKPDATTPLATHDIVDLRIYPIKSCRGIQVQSAVLLKTGLDLDRNWMFVSAAKPDWLETNTTLRSGIIWGQETDGWEYPATMTRAISDFIGVEARLLYKGPTPRVLRGCGAPDRLGRAEATNFADMMPVLVASLASLAELNGQLRDGGDPAIDIERFPPNIIIRGHDAWAEYLLVS</sequence>
<dbReference type="GO" id="GO:0030151">
    <property type="term" value="F:molybdenum ion binding"/>
    <property type="evidence" value="ECO:0007669"/>
    <property type="project" value="InterPro"/>
</dbReference>
<evidence type="ECO:0000313" key="4">
    <source>
        <dbReference type="Proteomes" id="UP000756346"/>
    </source>
</evidence>
<evidence type="ECO:0000313" key="3">
    <source>
        <dbReference type="EMBL" id="KAH7039807.1"/>
    </source>
</evidence>
<reference evidence="3" key="1">
    <citation type="journal article" date="2021" name="Nat. Commun.">
        <title>Genetic determinants of endophytism in the Arabidopsis root mycobiome.</title>
        <authorList>
            <person name="Mesny F."/>
            <person name="Miyauchi S."/>
            <person name="Thiergart T."/>
            <person name="Pickel B."/>
            <person name="Atanasova L."/>
            <person name="Karlsson M."/>
            <person name="Huettel B."/>
            <person name="Barry K.W."/>
            <person name="Haridas S."/>
            <person name="Chen C."/>
            <person name="Bauer D."/>
            <person name="Andreopoulos W."/>
            <person name="Pangilinan J."/>
            <person name="LaButti K."/>
            <person name="Riley R."/>
            <person name="Lipzen A."/>
            <person name="Clum A."/>
            <person name="Drula E."/>
            <person name="Henrissat B."/>
            <person name="Kohler A."/>
            <person name="Grigoriev I.V."/>
            <person name="Martin F.M."/>
            <person name="Hacquard S."/>
        </authorList>
    </citation>
    <scope>NUCLEOTIDE SEQUENCE</scope>
    <source>
        <strain evidence="3">MPI-CAGE-CH-0230</strain>
    </source>
</reference>
<feature type="transmembrane region" description="Helical" evidence="1">
    <location>
        <begin position="6"/>
        <end position="29"/>
    </location>
</feature>
<dbReference type="Proteomes" id="UP000756346">
    <property type="component" value="Unassembled WGS sequence"/>
</dbReference>
<dbReference type="AlphaFoldDB" id="A0A9P9BVJ6"/>
<feature type="domain" description="MOSC" evidence="2">
    <location>
        <begin position="134"/>
        <end position="206"/>
    </location>
</feature>
<keyword evidence="1" id="KW-1133">Transmembrane helix</keyword>
<name>A0A9P9BVJ6_9PEZI</name>
<dbReference type="SUPFAM" id="SSF141673">
    <property type="entry name" value="MOSC N-terminal domain-like"/>
    <property type="match status" value="1"/>
</dbReference>
<proteinExistence type="predicted"/>
<evidence type="ECO:0000256" key="1">
    <source>
        <dbReference type="SAM" id="Phobius"/>
    </source>
</evidence>
<dbReference type="GeneID" id="70187311"/>
<dbReference type="RefSeq" id="XP_046017862.1">
    <property type="nucleotide sequence ID" value="XM_046157765.1"/>
</dbReference>
<keyword evidence="4" id="KW-1185">Reference proteome</keyword>
<accession>A0A9P9BVJ6</accession>
<dbReference type="GO" id="GO:0003824">
    <property type="term" value="F:catalytic activity"/>
    <property type="evidence" value="ECO:0007669"/>
    <property type="project" value="InterPro"/>
</dbReference>
<dbReference type="EMBL" id="JAGTJQ010000001">
    <property type="protein sequence ID" value="KAH7039807.1"/>
    <property type="molecule type" value="Genomic_DNA"/>
</dbReference>
<dbReference type="GO" id="GO:0030170">
    <property type="term" value="F:pyridoxal phosphate binding"/>
    <property type="evidence" value="ECO:0007669"/>
    <property type="project" value="InterPro"/>
</dbReference>
<keyword evidence="1" id="KW-0812">Transmembrane</keyword>
<dbReference type="InterPro" id="IPR005302">
    <property type="entry name" value="MoCF_Sase_C"/>
</dbReference>
<keyword evidence="1" id="KW-0472">Membrane</keyword>
<organism evidence="3 4">
    <name type="scientific">Microdochium trichocladiopsis</name>
    <dbReference type="NCBI Taxonomy" id="1682393"/>
    <lineage>
        <taxon>Eukaryota</taxon>
        <taxon>Fungi</taxon>
        <taxon>Dikarya</taxon>
        <taxon>Ascomycota</taxon>
        <taxon>Pezizomycotina</taxon>
        <taxon>Sordariomycetes</taxon>
        <taxon>Xylariomycetidae</taxon>
        <taxon>Xylariales</taxon>
        <taxon>Microdochiaceae</taxon>
        <taxon>Microdochium</taxon>
    </lineage>
</organism>
<dbReference type="Pfam" id="PF03476">
    <property type="entry name" value="MOSC_N"/>
    <property type="match status" value="1"/>
</dbReference>
<comment type="caution">
    <text evidence="3">The sequence shown here is derived from an EMBL/GenBank/DDBJ whole genome shotgun (WGS) entry which is preliminary data.</text>
</comment>
<dbReference type="InterPro" id="IPR005303">
    <property type="entry name" value="MOCOS_middle"/>
</dbReference>
<gene>
    <name evidence="3" type="ORF">B0I36DRAFT_357193</name>
</gene>
<protein>
    <recommendedName>
        <fullName evidence="2">MOSC domain-containing protein</fullName>
    </recommendedName>
</protein>
<dbReference type="OrthoDB" id="17255at2759"/>